<gene>
    <name evidence="1" type="ORF">PCOR1329_LOCUS30983</name>
</gene>
<feature type="non-terminal residue" evidence="1">
    <location>
        <position position="718"/>
    </location>
</feature>
<keyword evidence="2" id="KW-1185">Reference proteome</keyword>
<proteinExistence type="predicted"/>
<accession>A0ABN9SMZ0</accession>
<comment type="caution">
    <text evidence="1">The sequence shown here is derived from an EMBL/GenBank/DDBJ whole genome shotgun (WGS) entry which is preliminary data.</text>
</comment>
<name>A0ABN9SMZ0_9DINO</name>
<reference evidence="1" key="1">
    <citation type="submission" date="2023-10" db="EMBL/GenBank/DDBJ databases">
        <authorList>
            <person name="Chen Y."/>
            <person name="Shah S."/>
            <person name="Dougan E. K."/>
            <person name="Thang M."/>
            <person name="Chan C."/>
        </authorList>
    </citation>
    <scope>NUCLEOTIDE SEQUENCE [LARGE SCALE GENOMIC DNA]</scope>
</reference>
<evidence type="ECO:0000313" key="2">
    <source>
        <dbReference type="Proteomes" id="UP001189429"/>
    </source>
</evidence>
<organism evidence="1 2">
    <name type="scientific">Prorocentrum cordatum</name>
    <dbReference type="NCBI Taxonomy" id="2364126"/>
    <lineage>
        <taxon>Eukaryota</taxon>
        <taxon>Sar</taxon>
        <taxon>Alveolata</taxon>
        <taxon>Dinophyceae</taxon>
        <taxon>Prorocentrales</taxon>
        <taxon>Prorocentraceae</taxon>
        <taxon>Prorocentrum</taxon>
    </lineage>
</organism>
<evidence type="ECO:0000313" key="1">
    <source>
        <dbReference type="EMBL" id="CAK0833214.1"/>
    </source>
</evidence>
<protein>
    <submittedName>
        <fullName evidence="1">Uncharacterized protein</fullName>
    </submittedName>
</protein>
<dbReference type="Gene3D" id="3.60.10.10">
    <property type="entry name" value="Endonuclease/exonuclease/phosphatase"/>
    <property type="match status" value="1"/>
</dbReference>
<dbReference type="InterPro" id="IPR036691">
    <property type="entry name" value="Endo/exonu/phosph_ase_sf"/>
</dbReference>
<dbReference type="EMBL" id="CAUYUJ010012080">
    <property type="protein sequence ID" value="CAK0833214.1"/>
    <property type="molecule type" value="Genomic_DNA"/>
</dbReference>
<sequence>MSVNASSFGPLFDFLAVVKAKIICAQETRIVESRLGEFQHRAKDLGFHGMWAPALATNAKGPQASHCGVAILAPTNVMITKPPDGDPIIYPGRVVASFVNWGVPGGVIVVSAYLVTSIGLTGENISILWAVAQRVAFWNAAGFDWILAGDWNSDIAALNARGWIESLAGLSYTPPSATCCKEDGNSKIDYFIACANLSSRLGTAVVVDTYGTIPPPHYPVSIDLLGSDRSERDRLGRFCQRLQLASVVCQLSPLQCTKVLQAFYEVDQYCRRIVRDKKTCHHLDQDTVDFLLRGLGMIGDADFDSGLDNTILKADAVLKAARSVSERAWRDWAKQAFLGGASQAHAAPKVRGKQEQLNFDVNAQPYLLANHTLDVWEGVWRHHDLSPPELPPGHESWPALPELDQHQVRAAIRKFSTRTAAGPSRISPRCLDALSGQALERIAKMVLLFEQWLSWRPVSAAWQAGYQCDQMWGTRAGHTSTYSAFDHNIQQGILAGCTHATYVLYLLTYRSVQRVSKVSPTVTPRTLMDDIGLQHTSQDPKEAKYLALAARGFIQDSKGPGMILKASKSGAVAGSRKFWKGVQHHMGSMEIPYKGHMRNLGHELTGPKVIRGMEKKRLKQLRERKAKFSMLKSAVGKVSTALWRTGALPSVAHGAAVAGVSDVALREMRLFAAVLNGAPGIFNTGVTAYLISHKSEFYDPIYHATIAIVIKFAEWVWD</sequence>
<dbReference type="SUPFAM" id="SSF56219">
    <property type="entry name" value="DNase I-like"/>
    <property type="match status" value="1"/>
</dbReference>
<dbReference type="Proteomes" id="UP001189429">
    <property type="component" value="Unassembled WGS sequence"/>
</dbReference>